<feature type="compositionally biased region" description="Polar residues" evidence="2">
    <location>
        <begin position="11"/>
        <end position="27"/>
    </location>
</feature>
<evidence type="ECO:0000256" key="1">
    <source>
        <dbReference type="ARBA" id="ARBA00009414"/>
    </source>
</evidence>
<feature type="region of interest" description="Disordered" evidence="2">
    <location>
        <begin position="1"/>
        <end position="41"/>
    </location>
</feature>
<sequence length="356" mass="39488">MPLSKFISRPCSESQGSPSSTDHQGSPPSADDEADKPGGSRRLAGLICDRVRSAGLSDSIKFEAKKIKKGGKKNIFKQEFQFREGEKLFKASHCCLSTEAGPVAGLLFISTERVAFCSQRSITSGFHGGLPIETDQKIEIPISNIREISPKDPQQKNMIILTTDNSEFQFMDFLRYDKAYQNLQEAIIWQSADDGADKPGGSRRLAGLICDRVRSAGLSDSIKFEAKKIKKGGKKNIFKQEFQVREGEKLFKASHCCLSTEAGPVAGLLSISSERIAFCSQRSITSGFHGGLPIETDQKIEIPIWNIRETSPKDPQQKNMTILTADNSEFQFMDFLRYDKAYQNLQAAIRKAKSSK</sequence>
<protein>
    <recommendedName>
        <fullName evidence="3">GRAM domain-containing protein</fullName>
    </recommendedName>
</protein>
<organism evidence="4">
    <name type="scientific">Salix viminalis</name>
    <name type="common">Common osier</name>
    <name type="synonym">Basket willow</name>
    <dbReference type="NCBI Taxonomy" id="40686"/>
    <lineage>
        <taxon>Eukaryota</taxon>
        <taxon>Viridiplantae</taxon>
        <taxon>Streptophyta</taxon>
        <taxon>Embryophyta</taxon>
        <taxon>Tracheophyta</taxon>
        <taxon>Spermatophyta</taxon>
        <taxon>Magnoliopsida</taxon>
        <taxon>eudicotyledons</taxon>
        <taxon>Gunneridae</taxon>
        <taxon>Pentapetalae</taxon>
        <taxon>rosids</taxon>
        <taxon>fabids</taxon>
        <taxon>Malpighiales</taxon>
        <taxon>Salicaceae</taxon>
        <taxon>Saliceae</taxon>
        <taxon>Salix</taxon>
    </lineage>
</organism>
<dbReference type="AlphaFoldDB" id="A0A6N2N6C9"/>
<evidence type="ECO:0000259" key="3">
    <source>
        <dbReference type="SMART" id="SM00568"/>
    </source>
</evidence>
<proteinExistence type="inferred from homology"/>
<reference evidence="4" key="1">
    <citation type="submission" date="2019-03" db="EMBL/GenBank/DDBJ databases">
        <authorList>
            <person name="Mank J."/>
            <person name="Almeida P."/>
        </authorList>
    </citation>
    <scope>NUCLEOTIDE SEQUENCE</scope>
    <source>
        <strain evidence="4">78183</strain>
    </source>
</reference>
<name>A0A6N2N6C9_SALVM</name>
<dbReference type="Gene3D" id="2.30.29.30">
    <property type="entry name" value="Pleckstrin-homology domain (PH domain)/Phosphotyrosine-binding domain (PTB)"/>
    <property type="match status" value="2"/>
</dbReference>
<feature type="domain" description="GRAM" evidence="3">
    <location>
        <begin position="236"/>
        <end position="314"/>
    </location>
</feature>
<dbReference type="Pfam" id="PF02893">
    <property type="entry name" value="GRAM"/>
    <property type="match status" value="2"/>
</dbReference>
<dbReference type="InterPro" id="IPR037848">
    <property type="entry name" value="GEM-like"/>
</dbReference>
<comment type="similarity">
    <text evidence="1">Belongs to the GEM family.</text>
</comment>
<accession>A0A6N2N6C9</accession>
<evidence type="ECO:0000256" key="2">
    <source>
        <dbReference type="SAM" id="MobiDB-lite"/>
    </source>
</evidence>
<evidence type="ECO:0000313" key="4">
    <source>
        <dbReference type="EMBL" id="VFU62482.1"/>
    </source>
</evidence>
<feature type="domain" description="GRAM" evidence="3">
    <location>
        <begin position="74"/>
        <end position="152"/>
    </location>
</feature>
<dbReference type="EMBL" id="CAADRP010002152">
    <property type="protein sequence ID" value="VFU62482.1"/>
    <property type="molecule type" value="Genomic_DNA"/>
</dbReference>
<dbReference type="InterPro" id="IPR004182">
    <property type="entry name" value="GRAM"/>
</dbReference>
<gene>
    <name evidence="4" type="ORF">SVIM_LOCUS472575</name>
</gene>
<dbReference type="InterPro" id="IPR011993">
    <property type="entry name" value="PH-like_dom_sf"/>
</dbReference>
<dbReference type="SMART" id="SM00568">
    <property type="entry name" value="GRAM"/>
    <property type="match status" value="2"/>
</dbReference>
<dbReference type="PANTHER" id="PTHR31969">
    <property type="entry name" value="GEM-LIKE PROTEIN 2"/>
    <property type="match status" value="1"/>
</dbReference>